<organism evidence="1 2">
    <name type="scientific">Paenibacillus sambharensis</name>
    <dbReference type="NCBI Taxonomy" id="1803190"/>
    <lineage>
        <taxon>Bacteria</taxon>
        <taxon>Bacillati</taxon>
        <taxon>Bacillota</taxon>
        <taxon>Bacilli</taxon>
        <taxon>Bacillales</taxon>
        <taxon>Paenibacillaceae</taxon>
        <taxon>Paenibacillus</taxon>
    </lineage>
</organism>
<gene>
    <name evidence="1" type="ORF">DNH61_07765</name>
</gene>
<sequence length="98" mass="11135">MSAFKQKVVKTASGKEYVLQHPGVRAVTKISDRIKNKHGVIMDERLCDEMLQHIVVEPKTTLESFDSYPEMIDVVRRAFAFISGQEDELEHDDQQAGS</sequence>
<dbReference type="EMBL" id="QKRB01000038">
    <property type="protein sequence ID" value="PZD96398.1"/>
    <property type="molecule type" value="Genomic_DNA"/>
</dbReference>
<dbReference type="AlphaFoldDB" id="A0A2W1L8B1"/>
<reference evidence="1 2" key="1">
    <citation type="submission" date="2018-06" db="EMBL/GenBank/DDBJ databases">
        <title>Paenibacillus imtechensis sp. nov.</title>
        <authorList>
            <person name="Pinnaka A.K."/>
            <person name="Singh H."/>
            <person name="Kaur M."/>
        </authorList>
    </citation>
    <scope>NUCLEOTIDE SEQUENCE [LARGE SCALE GENOMIC DNA]</scope>
    <source>
        <strain evidence="1 2">SMB1</strain>
    </source>
</reference>
<evidence type="ECO:0000313" key="1">
    <source>
        <dbReference type="EMBL" id="PZD96398.1"/>
    </source>
</evidence>
<protein>
    <submittedName>
        <fullName evidence="1">Uncharacterized protein</fullName>
    </submittedName>
</protein>
<accession>A0A2W1L8B1</accession>
<name>A0A2W1L8B1_9BACL</name>
<evidence type="ECO:0000313" key="2">
    <source>
        <dbReference type="Proteomes" id="UP000249522"/>
    </source>
</evidence>
<dbReference type="OrthoDB" id="2627254at2"/>
<comment type="caution">
    <text evidence="1">The sequence shown here is derived from an EMBL/GenBank/DDBJ whole genome shotgun (WGS) entry which is preliminary data.</text>
</comment>
<keyword evidence="2" id="KW-1185">Reference proteome</keyword>
<proteinExistence type="predicted"/>
<dbReference type="Proteomes" id="UP000249522">
    <property type="component" value="Unassembled WGS sequence"/>
</dbReference>
<dbReference type="RefSeq" id="WP_111146092.1">
    <property type="nucleotide sequence ID" value="NZ_QKRB01000038.1"/>
</dbReference>